<sequence>MMATALFGCSNDENEAALTPEPTGRWMTGDIHFHTQASDGHATQAEIMSKAFDTFGLDYLVPSNHLRNQASNPYLDGGDPNNAKQNILFSHAQRDYEIIEITRLAPLYSGKLVYTSFEWDTPKNTFDHMSIGIVGKDFDEVNDFTRLFEYKFSNTNTLADFDAEDLYKWEAQGEKRHNQTKADVRKAMAWLQQHYPHNSYLQLNHAMRDPSTYTIRDLRLFNDIAPNVFFTIEGMPGNQFNNRGEYNSPNGDPSLAGTLSGVDPIVAQVGGWWDALLGEGRRIWVAGNSDFHFKTGCADGTCLSGYWPGEYTKNYTYVTGDNQQALLEAMRSGNSFAVFGDLIDSLDYRVEINGQSATMGQTLTVNAGDQVTFHINFTSPEFNNKEVRVNDGNYHGLNPGVHHIDLISGKVGAKAIPDTPSYDQASNDTTLIIKSFTETDWTQTAEGVYQIRYSFTADANRYFRLRGTNLMYNQEDADGNIIMIDGEPQYTKKINKENLTPEAFVNKVNDRNYNELWFYSNPLFVKVD</sequence>
<dbReference type="InterPro" id="IPR016195">
    <property type="entry name" value="Pol/histidinol_Pase-like"/>
</dbReference>
<keyword evidence="2" id="KW-1185">Reference proteome</keyword>
<accession>A0ABS9QVW2</accession>
<proteinExistence type="predicted"/>
<evidence type="ECO:0000313" key="1">
    <source>
        <dbReference type="EMBL" id="MCG9964503.1"/>
    </source>
</evidence>
<organism evidence="1 2">
    <name type="scientific">Shewanella cutis</name>
    <dbReference type="NCBI Taxonomy" id="2766780"/>
    <lineage>
        <taxon>Bacteria</taxon>
        <taxon>Pseudomonadati</taxon>
        <taxon>Pseudomonadota</taxon>
        <taxon>Gammaproteobacteria</taxon>
        <taxon>Alteromonadales</taxon>
        <taxon>Shewanellaceae</taxon>
        <taxon>Shewanella</taxon>
    </lineage>
</organism>
<dbReference type="SUPFAM" id="SSF89550">
    <property type="entry name" value="PHP domain-like"/>
    <property type="match status" value="1"/>
</dbReference>
<evidence type="ECO:0008006" key="3">
    <source>
        <dbReference type="Google" id="ProtNLM"/>
    </source>
</evidence>
<evidence type="ECO:0000313" key="2">
    <source>
        <dbReference type="Proteomes" id="UP000829384"/>
    </source>
</evidence>
<comment type="caution">
    <text evidence="1">The sequence shown here is derived from an EMBL/GenBank/DDBJ whole genome shotgun (WGS) entry which is preliminary data.</text>
</comment>
<dbReference type="Proteomes" id="UP000829384">
    <property type="component" value="Unassembled WGS sequence"/>
</dbReference>
<name>A0ABS9QVW2_9GAMM</name>
<dbReference type="Gene3D" id="3.20.20.140">
    <property type="entry name" value="Metal-dependent hydrolases"/>
    <property type="match status" value="1"/>
</dbReference>
<gene>
    <name evidence="1" type="ORF">H9J30_11325</name>
</gene>
<reference evidence="1 2" key="1">
    <citation type="submission" date="2020-08" db="EMBL/GenBank/DDBJ databases">
        <title>Whole genome sequence of Shewanella sp strain PS-2.</title>
        <authorList>
            <person name="Das S.K."/>
        </authorList>
    </citation>
    <scope>NUCLEOTIDE SEQUENCE [LARGE SCALE GENOMIC DNA]</scope>
    <source>
        <strain evidence="1 2">PS-2</strain>
    </source>
</reference>
<protein>
    <recommendedName>
        <fullName evidence="3">S-layer protein</fullName>
    </recommendedName>
</protein>
<dbReference type="EMBL" id="JACSDI010000007">
    <property type="protein sequence ID" value="MCG9964503.1"/>
    <property type="molecule type" value="Genomic_DNA"/>
</dbReference>